<accession>B4CXY5</accession>
<dbReference type="STRING" id="497964.CfE428DRAFT_1426"/>
<organism evidence="2 3">
    <name type="scientific">Chthoniobacter flavus Ellin428</name>
    <dbReference type="NCBI Taxonomy" id="497964"/>
    <lineage>
        <taxon>Bacteria</taxon>
        <taxon>Pseudomonadati</taxon>
        <taxon>Verrucomicrobiota</taxon>
        <taxon>Spartobacteria</taxon>
        <taxon>Chthoniobacterales</taxon>
        <taxon>Chthoniobacteraceae</taxon>
        <taxon>Chthoniobacter</taxon>
    </lineage>
</organism>
<name>B4CXY5_9BACT</name>
<reference evidence="2 3" key="1">
    <citation type="journal article" date="2011" name="J. Bacteriol.">
        <title>Genome sequence of Chthoniobacter flavus Ellin428, an aerobic heterotrophic soil bacterium.</title>
        <authorList>
            <person name="Kant R."/>
            <person name="van Passel M.W."/>
            <person name="Palva A."/>
            <person name="Lucas S."/>
            <person name="Lapidus A."/>
            <person name="Glavina Del Rio T."/>
            <person name="Dalin E."/>
            <person name="Tice H."/>
            <person name="Bruce D."/>
            <person name="Goodwin L."/>
            <person name="Pitluck S."/>
            <person name="Larimer F.W."/>
            <person name="Land M.L."/>
            <person name="Hauser L."/>
            <person name="Sangwan P."/>
            <person name="de Vos W.M."/>
            <person name="Janssen P.H."/>
            <person name="Smidt H."/>
        </authorList>
    </citation>
    <scope>NUCLEOTIDE SEQUENCE [LARGE SCALE GENOMIC DNA]</scope>
    <source>
        <strain evidence="2 3">Ellin428</strain>
    </source>
</reference>
<gene>
    <name evidence="2" type="ORF">CfE428DRAFT_1426</name>
</gene>
<evidence type="ECO:0000313" key="3">
    <source>
        <dbReference type="Proteomes" id="UP000005824"/>
    </source>
</evidence>
<sequence length="184" mass="20037">MGVLKGTARSVPKAGVKQGSGEVLPSRSDAQGNFDGILQSRLQGDAGKSGRVCVRFTSADEPERMHYHVSGKGRLLEITVDDGVTKQDVLASWRAIAAHPAYAKAVAGLVIFSKDMKWELSGHEMSELGHEVSRLKPLHWAFVAPEPLSYGMSRMFATQAEGGGTYQIFDNEPTARKWLRTVLP</sequence>
<dbReference type="AlphaFoldDB" id="B4CXY5"/>
<proteinExistence type="predicted"/>
<dbReference type="InParanoid" id="B4CXY5"/>
<evidence type="ECO:0000256" key="1">
    <source>
        <dbReference type="SAM" id="MobiDB-lite"/>
    </source>
</evidence>
<keyword evidence="3" id="KW-1185">Reference proteome</keyword>
<dbReference type="EMBL" id="ABVL01000003">
    <property type="protein sequence ID" value="EDY21133.1"/>
    <property type="molecule type" value="Genomic_DNA"/>
</dbReference>
<evidence type="ECO:0000313" key="2">
    <source>
        <dbReference type="EMBL" id="EDY21133.1"/>
    </source>
</evidence>
<feature type="region of interest" description="Disordered" evidence="1">
    <location>
        <begin position="1"/>
        <end position="29"/>
    </location>
</feature>
<dbReference type="Proteomes" id="UP000005824">
    <property type="component" value="Unassembled WGS sequence"/>
</dbReference>
<protein>
    <recommendedName>
        <fullName evidence="4">STAS/SEC14 domain-containing protein</fullName>
    </recommendedName>
</protein>
<comment type="caution">
    <text evidence="2">The sequence shown here is derived from an EMBL/GenBank/DDBJ whole genome shotgun (WGS) entry which is preliminary data.</text>
</comment>
<evidence type="ECO:0008006" key="4">
    <source>
        <dbReference type="Google" id="ProtNLM"/>
    </source>
</evidence>